<sequence>MAPPDDSTQQGPGPGGIIKITAADLGVLSGDEYHQGQLEVDTGNLSAWDPAPIDAAAYQGPNREEVCAETARAMAQTLVGQLFQLPGEPVKGGRLAQLPAGKTPLPREKPLPKPKPPTKWEKFAAQKGIQKRKRDSKLDWDEGSQSWRRRHGYKKANDDNDIPIIEAKPGEQTGVEDPFSKLAESKKQRVATNKKSQLQNAKLADKEGQLPATLKLAQGLGAGSGSNSKAAGPRALPKNKRRELKEEIKLASRMSGVSTASMGKFDKTLKGEKPGERQPLGKRRKFLSATDTKAERGQMTSLADRFLRERADDVVDIKKAIAKHEAAAREERKNDKELLYSKAAKKKGLIKDKGRGKEDGEGSKGKGRGGDKGGGGGGKGKSAGAKGGVGKKKGGKR</sequence>
<dbReference type="EMBL" id="HBIP01037687">
    <property type="protein sequence ID" value="CAE0507659.1"/>
    <property type="molecule type" value="Transcribed_RNA"/>
</dbReference>
<evidence type="ECO:0000256" key="2">
    <source>
        <dbReference type="ARBA" id="ARBA00010077"/>
    </source>
</evidence>
<organism evidence="7">
    <name type="scientific">Dunaliella tertiolecta</name>
    <name type="common">Green alga</name>
    <dbReference type="NCBI Taxonomy" id="3047"/>
    <lineage>
        <taxon>Eukaryota</taxon>
        <taxon>Viridiplantae</taxon>
        <taxon>Chlorophyta</taxon>
        <taxon>core chlorophytes</taxon>
        <taxon>Chlorophyceae</taxon>
        <taxon>CS clade</taxon>
        <taxon>Chlamydomonadales</taxon>
        <taxon>Dunaliellaceae</taxon>
        <taxon>Dunaliella</taxon>
    </lineage>
</organism>
<comment type="subcellular location">
    <subcellularLocation>
        <location evidence="1 5">Nucleus</location>
    </subcellularLocation>
</comment>
<accession>A0A7S3VU30</accession>
<comment type="function">
    <text evidence="5">Involved in ribosomal large subunit assembly.</text>
</comment>
<reference evidence="7" key="1">
    <citation type="submission" date="2021-01" db="EMBL/GenBank/DDBJ databases">
        <authorList>
            <person name="Corre E."/>
            <person name="Pelletier E."/>
            <person name="Niang G."/>
            <person name="Scheremetjew M."/>
            <person name="Finn R."/>
            <person name="Kale V."/>
            <person name="Holt S."/>
            <person name="Cochrane G."/>
            <person name="Meng A."/>
            <person name="Brown T."/>
            <person name="Cohen L."/>
        </authorList>
    </citation>
    <scope>NUCLEOTIDE SEQUENCE</scope>
    <source>
        <strain evidence="7">CCMP1320</strain>
    </source>
</reference>
<evidence type="ECO:0000313" key="7">
    <source>
        <dbReference type="EMBL" id="CAE0507659.1"/>
    </source>
</evidence>
<feature type="compositionally biased region" description="Basic and acidic residues" evidence="6">
    <location>
        <begin position="264"/>
        <end position="276"/>
    </location>
</feature>
<feature type="compositionally biased region" description="Basic and acidic residues" evidence="6">
    <location>
        <begin position="324"/>
        <end position="339"/>
    </location>
</feature>
<dbReference type="Pfam" id="PF04939">
    <property type="entry name" value="RRS1"/>
    <property type="match status" value="1"/>
</dbReference>
<keyword evidence="4 5" id="KW-0539">Nucleus</keyword>
<feature type="region of interest" description="Disordered" evidence="6">
    <location>
        <begin position="324"/>
        <end position="397"/>
    </location>
</feature>
<comment type="similarity">
    <text evidence="2 5">Belongs to the RRS1 family.</text>
</comment>
<feature type="compositionally biased region" description="Polar residues" evidence="6">
    <location>
        <begin position="190"/>
        <end position="200"/>
    </location>
</feature>
<dbReference type="GO" id="GO:0005634">
    <property type="term" value="C:nucleus"/>
    <property type="evidence" value="ECO:0007669"/>
    <property type="project" value="UniProtKB-SubCell"/>
</dbReference>
<dbReference type="InterPro" id="IPR007023">
    <property type="entry name" value="Ribosom_reg"/>
</dbReference>
<name>A0A7S3VU30_DUNTE</name>
<protein>
    <recommendedName>
        <fullName evidence="5">Ribosome biogenesis regulatory protein</fullName>
    </recommendedName>
</protein>
<feature type="compositionally biased region" description="Basic and acidic residues" evidence="6">
    <location>
        <begin position="349"/>
        <end position="371"/>
    </location>
</feature>
<evidence type="ECO:0000256" key="6">
    <source>
        <dbReference type="SAM" id="MobiDB-lite"/>
    </source>
</evidence>
<feature type="compositionally biased region" description="Gly residues" evidence="6">
    <location>
        <begin position="372"/>
        <end position="388"/>
    </location>
</feature>
<keyword evidence="3 5" id="KW-0690">Ribosome biogenesis</keyword>
<dbReference type="GO" id="GO:0042254">
    <property type="term" value="P:ribosome biogenesis"/>
    <property type="evidence" value="ECO:0007669"/>
    <property type="project" value="UniProtKB-KW"/>
</dbReference>
<evidence type="ECO:0000256" key="1">
    <source>
        <dbReference type="ARBA" id="ARBA00004123"/>
    </source>
</evidence>
<dbReference type="AlphaFoldDB" id="A0A7S3VU30"/>
<proteinExistence type="inferred from homology"/>
<gene>
    <name evidence="7" type="ORF">DTER00134_LOCUS22736</name>
</gene>
<evidence type="ECO:0000256" key="3">
    <source>
        <dbReference type="ARBA" id="ARBA00022517"/>
    </source>
</evidence>
<evidence type="ECO:0000256" key="5">
    <source>
        <dbReference type="RuleBase" id="RU364132"/>
    </source>
</evidence>
<evidence type="ECO:0000256" key="4">
    <source>
        <dbReference type="ARBA" id="ARBA00023242"/>
    </source>
</evidence>
<feature type="region of interest" description="Disordered" evidence="6">
    <location>
        <begin position="90"/>
        <end position="297"/>
    </location>
</feature>